<evidence type="ECO:0000256" key="6">
    <source>
        <dbReference type="ARBA" id="ARBA00023237"/>
    </source>
</evidence>
<dbReference type="SUPFAM" id="SSF56935">
    <property type="entry name" value="Porins"/>
    <property type="match status" value="1"/>
</dbReference>
<dbReference type="RefSeq" id="WP_386099304.1">
    <property type="nucleotide sequence ID" value="NZ_JBHUOZ010000003.1"/>
</dbReference>
<name>A0ABW6A9M0_9BACT</name>
<evidence type="ECO:0000256" key="1">
    <source>
        <dbReference type="ARBA" id="ARBA00004571"/>
    </source>
</evidence>
<dbReference type="InterPro" id="IPR039426">
    <property type="entry name" value="TonB-dep_rcpt-like"/>
</dbReference>
<evidence type="ECO:0000313" key="10">
    <source>
        <dbReference type="Proteomes" id="UP001597511"/>
    </source>
</evidence>
<evidence type="ECO:0000259" key="8">
    <source>
        <dbReference type="Pfam" id="PF07715"/>
    </source>
</evidence>
<dbReference type="InterPro" id="IPR023997">
    <property type="entry name" value="TonB-dep_OMP_SusC/RagA_CS"/>
</dbReference>
<keyword evidence="6 7" id="KW-0998">Cell outer membrane</keyword>
<dbReference type="PROSITE" id="PS52016">
    <property type="entry name" value="TONB_DEPENDENT_REC_3"/>
    <property type="match status" value="1"/>
</dbReference>
<protein>
    <submittedName>
        <fullName evidence="9">SusC/RagA family TonB-linked outer membrane protein</fullName>
    </submittedName>
</protein>
<dbReference type="InterPro" id="IPR037066">
    <property type="entry name" value="Plug_dom_sf"/>
</dbReference>
<evidence type="ECO:0000256" key="3">
    <source>
        <dbReference type="ARBA" id="ARBA00022452"/>
    </source>
</evidence>
<dbReference type="Proteomes" id="UP001597511">
    <property type="component" value="Unassembled WGS sequence"/>
</dbReference>
<gene>
    <name evidence="9" type="ORF">ACFS6H_12870</name>
</gene>
<evidence type="ECO:0000256" key="2">
    <source>
        <dbReference type="ARBA" id="ARBA00022448"/>
    </source>
</evidence>
<dbReference type="InterPro" id="IPR012910">
    <property type="entry name" value="Plug_dom"/>
</dbReference>
<dbReference type="EMBL" id="JBHUOZ010000003">
    <property type="protein sequence ID" value="MFD2920612.1"/>
    <property type="molecule type" value="Genomic_DNA"/>
</dbReference>
<dbReference type="InterPro" id="IPR023996">
    <property type="entry name" value="TonB-dep_OMP_SusC/RagA"/>
</dbReference>
<sequence>MRIATLVRIAWILFLGLSTVTLNKLQAQQHVTITGTIVNASQEPVEAATITVKSTNAVTLSQKNGSFRITTPAAQKIVLIISNVGYITQEVDVTASKGPVTVTLQTSENVNDEVVVMAYGQKKKKTEMVGSAFQINADRIAQMPAGRIDALLEGQMPGVRVTFNTDDASSTKQRINIRVRGQGTFYASAEPLYVVDGTPIFTGDRTNLVPGIQTAVSPLSYINTEDIESITVLKDAAAAAIYGANASNGVILVTTKSGKISKPKLSLSLQSGFSSISKSTKFKTLNGSEYLELAKESFVNAGRDLVEFPYTDNDMNTYSGTNTDWVNEFYGNGVVNNATLAYTGGTAKFKYAVSAGYFNDKSTIIGNTQSRASLRANLTYQVTSKLAVTLISRGSYNKNNTFNPGQDYLDFLPVYSPYNNDGSYRLYNKKITGLTPSGEPVFTTVRFLNSVAEREQNDDIQKTNLLNNNISVNYKLFPGLTSTTQYGIDDQRVKQNIYKARTNWSGMDLQGNPVGYAARAYNKTITTTFIERLNYSKTIGVHAFDVVAGLELYKNRYRTQYITASGFADDNHRNIDHAAVINTRDSSKRETKNASYFGQLNYNYDQLYYFQLTGRRDGSSTFGTDARWGNFYAAGIGWNIKKELFNNNTAINVLKLDATYGNTGNARISLQEAFGIYTFNSGSMYNGVPGASLSNIPNAKLRWEEARQINLKLNVALFDRLTILLEGYRKKTVQAIVSNTVSRTTGETSAQSNTGELSNTGIEATINVDIIKNKKGFSWWVELNGAHNKNKALALYNDNDKAQGNFLWRVGYDLNTLYLIRWAGVDPRDGAPLWYDYNGNVTRVYSIDNRVPGKSANPDVFGGFRTGFEYKNFTVSALFTYVIGGHQFSTFSRSMNSDGLNIEADNQSVNQLDRWQQPGDVTLNPKPIWGVSTRSTMNSTRYVFNTTNIRLGNVALSYNLPALALKRLGVENCSLSLIGNELFFWTPYDKTNRNSFKQSRSGYPTQSSILAALNITF</sequence>
<evidence type="ECO:0000313" key="9">
    <source>
        <dbReference type="EMBL" id="MFD2920612.1"/>
    </source>
</evidence>
<evidence type="ECO:0000256" key="4">
    <source>
        <dbReference type="ARBA" id="ARBA00022692"/>
    </source>
</evidence>
<dbReference type="NCBIfam" id="TIGR04057">
    <property type="entry name" value="SusC_RagA_signa"/>
    <property type="match status" value="1"/>
</dbReference>
<comment type="subcellular location">
    <subcellularLocation>
        <location evidence="1 7">Cell outer membrane</location>
        <topology evidence="1 7">Multi-pass membrane protein</topology>
    </subcellularLocation>
</comment>
<comment type="similarity">
    <text evidence="7">Belongs to the TonB-dependent receptor family.</text>
</comment>
<reference evidence="10" key="1">
    <citation type="journal article" date="2019" name="Int. J. Syst. Evol. Microbiol.">
        <title>The Global Catalogue of Microorganisms (GCM) 10K type strain sequencing project: providing services to taxonomists for standard genome sequencing and annotation.</title>
        <authorList>
            <consortium name="The Broad Institute Genomics Platform"/>
            <consortium name="The Broad Institute Genome Sequencing Center for Infectious Disease"/>
            <person name="Wu L."/>
            <person name="Ma J."/>
        </authorList>
    </citation>
    <scope>NUCLEOTIDE SEQUENCE [LARGE SCALE GENOMIC DNA]</scope>
    <source>
        <strain evidence="10">KCTC 23299</strain>
    </source>
</reference>
<evidence type="ECO:0000256" key="5">
    <source>
        <dbReference type="ARBA" id="ARBA00023136"/>
    </source>
</evidence>
<dbReference type="Gene3D" id="2.170.130.10">
    <property type="entry name" value="TonB-dependent receptor, plug domain"/>
    <property type="match status" value="1"/>
</dbReference>
<proteinExistence type="inferred from homology"/>
<feature type="domain" description="TonB-dependent receptor plug" evidence="8">
    <location>
        <begin position="126"/>
        <end position="250"/>
    </location>
</feature>
<comment type="caution">
    <text evidence="9">The sequence shown here is derived from an EMBL/GenBank/DDBJ whole genome shotgun (WGS) entry which is preliminary data.</text>
</comment>
<keyword evidence="4 7" id="KW-0812">Transmembrane</keyword>
<dbReference type="InterPro" id="IPR036942">
    <property type="entry name" value="Beta-barrel_TonB_sf"/>
</dbReference>
<accession>A0ABW6A9M0</accession>
<dbReference type="InterPro" id="IPR008969">
    <property type="entry name" value="CarboxyPept-like_regulatory"/>
</dbReference>
<dbReference type="SUPFAM" id="SSF49464">
    <property type="entry name" value="Carboxypeptidase regulatory domain-like"/>
    <property type="match status" value="1"/>
</dbReference>
<dbReference type="Pfam" id="PF13715">
    <property type="entry name" value="CarbopepD_reg_2"/>
    <property type="match status" value="1"/>
</dbReference>
<keyword evidence="5 7" id="KW-0472">Membrane</keyword>
<dbReference type="Gene3D" id="2.40.170.20">
    <property type="entry name" value="TonB-dependent receptor, beta-barrel domain"/>
    <property type="match status" value="1"/>
</dbReference>
<keyword evidence="3 7" id="KW-1134">Transmembrane beta strand</keyword>
<dbReference type="NCBIfam" id="TIGR04056">
    <property type="entry name" value="OMP_RagA_SusC"/>
    <property type="match status" value="1"/>
</dbReference>
<evidence type="ECO:0000256" key="7">
    <source>
        <dbReference type="PROSITE-ProRule" id="PRU01360"/>
    </source>
</evidence>
<dbReference type="Pfam" id="PF07715">
    <property type="entry name" value="Plug"/>
    <property type="match status" value="1"/>
</dbReference>
<dbReference type="Gene3D" id="2.60.40.1120">
    <property type="entry name" value="Carboxypeptidase-like, regulatory domain"/>
    <property type="match status" value="1"/>
</dbReference>
<organism evidence="9 10">
    <name type="scientific">Terrimonas rubra</name>
    <dbReference type="NCBI Taxonomy" id="1035890"/>
    <lineage>
        <taxon>Bacteria</taxon>
        <taxon>Pseudomonadati</taxon>
        <taxon>Bacteroidota</taxon>
        <taxon>Chitinophagia</taxon>
        <taxon>Chitinophagales</taxon>
        <taxon>Chitinophagaceae</taxon>
        <taxon>Terrimonas</taxon>
    </lineage>
</organism>
<keyword evidence="2 7" id="KW-0813">Transport</keyword>
<keyword evidence="10" id="KW-1185">Reference proteome</keyword>